<keyword evidence="1" id="KW-0812">Transmembrane</keyword>
<dbReference type="RefSeq" id="WP_263735516.1">
    <property type="nucleotide sequence ID" value="NZ_JAOWKY010000004.1"/>
</dbReference>
<comment type="caution">
    <text evidence="2">The sequence shown here is derived from an EMBL/GenBank/DDBJ whole genome shotgun (WGS) entry which is preliminary data.</text>
</comment>
<keyword evidence="3" id="KW-1185">Reference proteome</keyword>
<name>A0ABT2ZFG3_9RHOB</name>
<evidence type="ECO:0000256" key="1">
    <source>
        <dbReference type="SAM" id="Phobius"/>
    </source>
</evidence>
<feature type="transmembrane region" description="Helical" evidence="1">
    <location>
        <begin position="149"/>
        <end position="169"/>
    </location>
</feature>
<feature type="transmembrane region" description="Helical" evidence="1">
    <location>
        <begin position="80"/>
        <end position="99"/>
    </location>
</feature>
<evidence type="ECO:0000313" key="3">
    <source>
        <dbReference type="Proteomes" id="UP001652542"/>
    </source>
</evidence>
<feature type="transmembrane region" description="Helical" evidence="1">
    <location>
        <begin position="181"/>
        <end position="203"/>
    </location>
</feature>
<dbReference type="EMBL" id="JAOWKY010000004">
    <property type="protein sequence ID" value="MCV2869841.1"/>
    <property type="molecule type" value="Genomic_DNA"/>
</dbReference>
<feature type="transmembrane region" description="Helical" evidence="1">
    <location>
        <begin position="30"/>
        <end position="51"/>
    </location>
</feature>
<gene>
    <name evidence="2" type="ORF">OEW28_14490</name>
</gene>
<proteinExistence type="predicted"/>
<sequence length="258" mass="28028">MSTFAQAPDTGVTKGSPATPIRLSITTRQVALVLLTCIAGLVLMDIFSIYLKTQGETLSWKMGVLADRFQMDEEASVPTWAASVLLAFNAMLLLLTAFASRHAGDGRALHWAGLAAIIALLSIEEVAQFHEALGAALRHRFDTKGVLHFAWTIPGSIFALLVLLTYARFLLRLPGRYSLRIMISGGIYVLGAIIAEMAGSYIVSARIADGTSISETQYLFVVLLEETLETAGQALFAWTLVDYLSVRGLQIDFGCRRA</sequence>
<evidence type="ECO:0008006" key="4">
    <source>
        <dbReference type="Google" id="ProtNLM"/>
    </source>
</evidence>
<evidence type="ECO:0000313" key="2">
    <source>
        <dbReference type="EMBL" id="MCV2869841.1"/>
    </source>
</evidence>
<protein>
    <recommendedName>
        <fullName evidence="4">Multidrug transporter</fullName>
    </recommendedName>
</protein>
<keyword evidence="1" id="KW-0472">Membrane</keyword>
<dbReference type="Proteomes" id="UP001652542">
    <property type="component" value="Unassembled WGS sequence"/>
</dbReference>
<accession>A0ABT2ZFG3</accession>
<keyword evidence="1" id="KW-1133">Transmembrane helix</keyword>
<reference evidence="2 3" key="1">
    <citation type="submission" date="2022-10" db="EMBL/GenBank/DDBJ databases">
        <title>Defluviimonas sp. nov., isolated from ocean surface water.</title>
        <authorList>
            <person name="He W."/>
            <person name="Wang L."/>
            <person name="Zhang D.-F."/>
        </authorList>
    </citation>
    <scope>NUCLEOTIDE SEQUENCE [LARGE SCALE GENOMIC DNA]</scope>
    <source>
        <strain evidence="2 3">WL0002</strain>
    </source>
</reference>
<organism evidence="2 3">
    <name type="scientific">Albidovulum marisflavi</name>
    <dbReference type="NCBI Taxonomy" id="2984159"/>
    <lineage>
        <taxon>Bacteria</taxon>
        <taxon>Pseudomonadati</taxon>
        <taxon>Pseudomonadota</taxon>
        <taxon>Alphaproteobacteria</taxon>
        <taxon>Rhodobacterales</taxon>
        <taxon>Paracoccaceae</taxon>
        <taxon>Albidovulum</taxon>
    </lineage>
</organism>